<evidence type="ECO:0000259" key="6">
    <source>
        <dbReference type="PROSITE" id="PS51999"/>
    </source>
</evidence>
<name>A0A059DDN8_EUCGR</name>
<protein>
    <recommendedName>
        <fullName evidence="6">GRF-type domain-containing protein</fullName>
    </recommendedName>
</protein>
<proteinExistence type="predicted"/>
<dbReference type="Pfam" id="PF06839">
    <property type="entry name" value="Zn_ribbon_GRF"/>
    <property type="match status" value="1"/>
</dbReference>
<evidence type="ECO:0000256" key="1">
    <source>
        <dbReference type="ARBA" id="ARBA00022723"/>
    </source>
</evidence>
<dbReference type="AlphaFoldDB" id="A0A059DDN8"/>
<accession>A0A059DDN8</accession>
<dbReference type="PROSITE" id="PS51999">
    <property type="entry name" value="ZF_GRF"/>
    <property type="match status" value="1"/>
</dbReference>
<evidence type="ECO:0000256" key="5">
    <source>
        <dbReference type="SAM" id="MobiDB-lite"/>
    </source>
</evidence>
<evidence type="ECO:0000256" key="4">
    <source>
        <dbReference type="PROSITE-ProRule" id="PRU01343"/>
    </source>
</evidence>
<organism evidence="7">
    <name type="scientific">Eucalyptus grandis</name>
    <name type="common">Flooded gum</name>
    <dbReference type="NCBI Taxonomy" id="71139"/>
    <lineage>
        <taxon>Eukaryota</taxon>
        <taxon>Viridiplantae</taxon>
        <taxon>Streptophyta</taxon>
        <taxon>Embryophyta</taxon>
        <taxon>Tracheophyta</taxon>
        <taxon>Spermatophyta</taxon>
        <taxon>Magnoliopsida</taxon>
        <taxon>eudicotyledons</taxon>
        <taxon>Gunneridae</taxon>
        <taxon>Pentapetalae</taxon>
        <taxon>rosids</taxon>
        <taxon>malvids</taxon>
        <taxon>Myrtales</taxon>
        <taxon>Myrtaceae</taxon>
        <taxon>Myrtoideae</taxon>
        <taxon>Eucalypteae</taxon>
        <taxon>Eucalyptus</taxon>
    </lineage>
</organism>
<evidence type="ECO:0000256" key="2">
    <source>
        <dbReference type="ARBA" id="ARBA00022771"/>
    </source>
</evidence>
<feature type="domain" description="GRF-type" evidence="6">
    <location>
        <begin position="24"/>
        <end position="66"/>
    </location>
</feature>
<dbReference type="PANTHER" id="PTHR33248">
    <property type="entry name" value="ZINC ION-BINDING PROTEIN"/>
    <property type="match status" value="1"/>
</dbReference>
<keyword evidence="2 4" id="KW-0863">Zinc-finger</keyword>
<evidence type="ECO:0000313" key="7">
    <source>
        <dbReference type="EMBL" id="KCW88579.1"/>
    </source>
</evidence>
<sequence length="111" mass="13196">MESRTRISASNSSHRSEGEGQSFCFCGLPSPRRISWTQMNPRRRFYGCARYKEGSKCKYFKWVDTKFSHRATYVVLTDINLHLCSWTIWTMLTQCKLKHLRLNFSRMKFQG</sequence>
<keyword evidence="3" id="KW-0862">Zinc</keyword>
<dbReference type="GO" id="GO:0008270">
    <property type="term" value="F:zinc ion binding"/>
    <property type="evidence" value="ECO:0007669"/>
    <property type="project" value="UniProtKB-KW"/>
</dbReference>
<dbReference type="EMBL" id="KK198753">
    <property type="protein sequence ID" value="KCW88579.1"/>
    <property type="molecule type" value="Genomic_DNA"/>
</dbReference>
<keyword evidence="1" id="KW-0479">Metal-binding</keyword>
<feature type="region of interest" description="Disordered" evidence="5">
    <location>
        <begin position="1"/>
        <end position="21"/>
    </location>
</feature>
<dbReference type="Gramene" id="KCW88579">
    <property type="protein sequence ID" value="KCW88579"/>
    <property type="gene ID" value="EUGRSUZ_A00957"/>
</dbReference>
<evidence type="ECO:0000256" key="3">
    <source>
        <dbReference type="ARBA" id="ARBA00022833"/>
    </source>
</evidence>
<reference evidence="7" key="1">
    <citation type="submission" date="2013-07" db="EMBL/GenBank/DDBJ databases">
        <title>The genome of Eucalyptus grandis.</title>
        <authorList>
            <person name="Schmutz J."/>
            <person name="Hayes R."/>
            <person name="Myburg A."/>
            <person name="Tuskan G."/>
            <person name="Grattapaglia D."/>
            <person name="Rokhsar D.S."/>
        </authorList>
    </citation>
    <scope>NUCLEOTIDE SEQUENCE</scope>
    <source>
        <tissue evidence="7">Leaf extractions</tissue>
    </source>
</reference>
<dbReference type="InParanoid" id="A0A059DDN8"/>
<dbReference type="InterPro" id="IPR010666">
    <property type="entry name" value="Znf_GRF"/>
</dbReference>
<gene>
    <name evidence="7" type="ORF">EUGRSUZ_A00957</name>
</gene>
<dbReference type="OMA" id="CARYKEG"/>
<feature type="compositionally biased region" description="Polar residues" evidence="5">
    <location>
        <begin position="1"/>
        <end position="13"/>
    </location>
</feature>